<dbReference type="GO" id="GO:0070628">
    <property type="term" value="F:proteasome binding"/>
    <property type="evidence" value="ECO:0007669"/>
    <property type="project" value="TreeGrafter"/>
</dbReference>
<keyword evidence="4" id="KW-1185">Reference proteome</keyword>
<evidence type="ECO:0000313" key="3">
    <source>
        <dbReference type="EMBL" id="CAL1397747.1"/>
    </source>
</evidence>
<feature type="region of interest" description="Disordered" evidence="1">
    <location>
        <begin position="76"/>
        <end position="122"/>
    </location>
</feature>
<reference evidence="3 4" key="1">
    <citation type="submission" date="2024-04" db="EMBL/GenBank/DDBJ databases">
        <authorList>
            <person name="Fracassetti M."/>
        </authorList>
    </citation>
    <scope>NUCLEOTIDE SEQUENCE [LARGE SCALE GENOMIC DNA]</scope>
</reference>
<feature type="domain" description="Ubiquitin-like" evidence="2">
    <location>
        <begin position="1"/>
        <end position="73"/>
    </location>
</feature>
<dbReference type="Gene3D" id="3.10.20.90">
    <property type="entry name" value="Phosphatidylinositol 3-kinase Catalytic Subunit, Chain A, domain 1"/>
    <property type="match status" value="3"/>
</dbReference>
<dbReference type="GO" id="GO:0043130">
    <property type="term" value="F:ubiquitin binding"/>
    <property type="evidence" value="ECO:0007669"/>
    <property type="project" value="TreeGrafter"/>
</dbReference>
<dbReference type="PANTHER" id="PTHR10621">
    <property type="entry name" value="UV EXCISION REPAIR PROTEIN RAD23"/>
    <property type="match status" value="1"/>
</dbReference>
<feature type="domain" description="Ubiquitin-like" evidence="2">
    <location>
        <begin position="123"/>
        <end position="198"/>
    </location>
</feature>
<dbReference type="SMART" id="SM00213">
    <property type="entry name" value="UBQ"/>
    <property type="match status" value="2"/>
</dbReference>
<dbReference type="InterPro" id="IPR000626">
    <property type="entry name" value="Ubiquitin-like_dom"/>
</dbReference>
<evidence type="ECO:0000256" key="1">
    <source>
        <dbReference type="SAM" id="MobiDB-lite"/>
    </source>
</evidence>
<dbReference type="PROSITE" id="PS50053">
    <property type="entry name" value="UBIQUITIN_2"/>
    <property type="match status" value="2"/>
</dbReference>
<dbReference type="GO" id="GO:0043161">
    <property type="term" value="P:proteasome-mediated ubiquitin-dependent protein catabolic process"/>
    <property type="evidence" value="ECO:0007669"/>
    <property type="project" value="TreeGrafter"/>
</dbReference>
<organism evidence="3 4">
    <name type="scientific">Linum trigynum</name>
    <dbReference type="NCBI Taxonomy" id="586398"/>
    <lineage>
        <taxon>Eukaryota</taxon>
        <taxon>Viridiplantae</taxon>
        <taxon>Streptophyta</taxon>
        <taxon>Embryophyta</taxon>
        <taxon>Tracheophyta</taxon>
        <taxon>Spermatophyta</taxon>
        <taxon>Magnoliopsida</taxon>
        <taxon>eudicotyledons</taxon>
        <taxon>Gunneridae</taxon>
        <taxon>Pentapetalae</taxon>
        <taxon>rosids</taxon>
        <taxon>fabids</taxon>
        <taxon>Malpighiales</taxon>
        <taxon>Linaceae</taxon>
        <taxon>Linum</taxon>
    </lineage>
</organism>
<feature type="region of interest" description="Disordered" evidence="1">
    <location>
        <begin position="192"/>
        <end position="236"/>
    </location>
</feature>
<feature type="compositionally biased region" description="Pro residues" evidence="1">
    <location>
        <begin position="98"/>
        <end position="119"/>
    </location>
</feature>
<sequence>MDVFVETKRGPPFSIEVGYYDTVLNIKEKIHKYQGIPVPAQTLFFNGHILHDDHHDVERCGILQDSRIFLHVSPDPAAATAESDHRSNTTPHHHHHPTPAPSPSPAPTPPTPPPPPPPATSKILIKIKTPRTTSHHLSLEMDPNDTVLTLKEKIQEIESVHVSRLVLQSNGGGPELQDHRTLRDCDITNNSEISATARPPIPAPSPPPTISAAPAAATTVSVPTGSGGSGSGSSGSNKKLKLLVVTKCATKKLPVEVNAGDNVSELRKELQRLHQKMNFPLPQEGYFFIYKQNVMEDEQSFRWHQCGQGDTIEIFNGSVTGGS</sequence>
<name>A0AAV2FIA4_9ROSI</name>
<evidence type="ECO:0000313" key="4">
    <source>
        <dbReference type="Proteomes" id="UP001497516"/>
    </source>
</evidence>
<proteinExistence type="predicted"/>
<protein>
    <recommendedName>
        <fullName evidence="2">Ubiquitin-like domain-containing protein</fullName>
    </recommendedName>
</protein>
<accession>A0AAV2FIA4</accession>
<dbReference type="Proteomes" id="UP001497516">
    <property type="component" value="Chromosome 6"/>
</dbReference>
<dbReference type="GO" id="GO:0005654">
    <property type="term" value="C:nucleoplasm"/>
    <property type="evidence" value="ECO:0007669"/>
    <property type="project" value="TreeGrafter"/>
</dbReference>
<dbReference type="GO" id="GO:0031593">
    <property type="term" value="F:polyubiquitin modification-dependent protein binding"/>
    <property type="evidence" value="ECO:0007669"/>
    <property type="project" value="TreeGrafter"/>
</dbReference>
<dbReference type="AlphaFoldDB" id="A0AAV2FIA4"/>
<dbReference type="PANTHER" id="PTHR10621:SF38">
    <property type="entry name" value="UBIQUITIN DOMAIN-CONTAINING PROTEIN 7SL RNA1-RELATED"/>
    <property type="match status" value="1"/>
</dbReference>
<dbReference type="Pfam" id="PF00240">
    <property type="entry name" value="ubiquitin"/>
    <property type="match status" value="2"/>
</dbReference>
<dbReference type="CDD" id="cd17039">
    <property type="entry name" value="Ubl_ubiquitin_like"/>
    <property type="match status" value="2"/>
</dbReference>
<feature type="compositionally biased region" description="Pro residues" evidence="1">
    <location>
        <begin position="199"/>
        <end position="209"/>
    </location>
</feature>
<dbReference type="InterPro" id="IPR029071">
    <property type="entry name" value="Ubiquitin-like_domsf"/>
</dbReference>
<dbReference type="SUPFAM" id="SSF54236">
    <property type="entry name" value="Ubiquitin-like"/>
    <property type="match status" value="3"/>
</dbReference>
<gene>
    <name evidence="3" type="ORF">LTRI10_LOCUS38020</name>
</gene>
<dbReference type="EMBL" id="OZ034819">
    <property type="protein sequence ID" value="CAL1397747.1"/>
    <property type="molecule type" value="Genomic_DNA"/>
</dbReference>
<evidence type="ECO:0000259" key="2">
    <source>
        <dbReference type="PROSITE" id="PS50053"/>
    </source>
</evidence>
<dbReference type="FunFam" id="3.10.20.90:FF:000341">
    <property type="entry name" value="Ubiquitin-like superfamily protein"/>
    <property type="match status" value="1"/>
</dbReference>
<dbReference type="GO" id="GO:0005829">
    <property type="term" value="C:cytosol"/>
    <property type="evidence" value="ECO:0007669"/>
    <property type="project" value="TreeGrafter"/>
</dbReference>